<dbReference type="Proteomes" id="UP000838878">
    <property type="component" value="Chromosome 1"/>
</dbReference>
<proteinExistence type="predicted"/>
<feature type="non-terminal residue" evidence="2">
    <location>
        <position position="151"/>
    </location>
</feature>
<dbReference type="AlphaFoldDB" id="A0A8J9UU74"/>
<dbReference type="EMBL" id="OV170221">
    <property type="protein sequence ID" value="CAH0714755.1"/>
    <property type="molecule type" value="Genomic_DNA"/>
</dbReference>
<protein>
    <submittedName>
        <fullName evidence="2">Uncharacterized protein</fullName>
    </submittedName>
</protein>
<gene>
    <name evidence="2" type="ORF">BINO364_LOCUS1773</name>
</gene>
<organism evidence="2 3">
    <name type="scientific">Brenthis ino</name>
    <name type="common">lesser marbled fritillary</name>
    <dbReference type="NCBI Taxonomy" id="405034"/>
    <lineage>
        <taxon>Eukaryota</taxon>
        <taxon>Metazoa</taxon>
        <taxon>Ecdysozoa</taxon>
        <taxon>Arthropoda</taxon>
        <taxon>Hexapoda</taxon>
        <taxon>Insecta</taxon>
        <taxon>Pterygota</taxon>
        <taxon>Neoptera</taxon>
        <taxon>Endopterygota</taxon>
        <taxon>Lepidoptera</taxon>
        <taxon>Glossata</taxon>
        <taxon>Ditrysia</taxon>
        <taxon>Papilionoidea</taxon>
        <taxon>Nymphalidae</taxon>
        <taxon>Heliconiinae</taxon>
        <taxon>Argynnini</taxon>
        <taxon>Brenthis</taxon>
    </lineage>
</organism>
<accession>A0A8J9UU74</accession>
<feature type="compositionally biased region" description="Basic residues" evidence="1">
    <location>
        <begin position="90"/>
        <end position="104"/>
    </location>
</feature>
<name>A0A8J9UU74_9NEOP</name>
<sequence>MNTNKGLLYENKTKKLDYVFTAEGVIWWQKIGDAASVQLSLAVSNRVEAPRAVAFHSTLLSPFKYTPHPPRTHPAHTPHTPRDHPAHTPHPPRTHPAHTPRPPRTHPAPTPHTPRTHPAHTAPIRPPLAAAGVDTIINPKLQKRIMKFTSK</sequence>
<evidence type="ECO:0000256" key="1">
    <source>
        <dbReference type="SAM" id="MobiDB-lite"/>
    </source>
</evidence>
<evidence type="ECO:0000313" key="3">
    <source>
        <dbReference type="Proteomes" id="UP000838878"/>
    </source>
</evidence>
<keyword evidence="3" id="KW-1185">Reference proteome</keyword>
<feature type="region of interest" description="Disordered" evidence="1">
    <location>
        <begin position="61"/>
        <end position="131"/>
    </location>
</feature>
<evidence type="ECO:0000313" key="2">
    <source>
        <dbReference type="EMBL" id="CAH0714755.1"/>
    </source>
</evidence>
<reference evidence="2" key="1">
    <citation type="submission" date="2021-12" db="EMBL/GenBank/DDBJ databases">
        <authorList>
            <person name="Martin H S."/>
        </authorList>
    </citation>
    <scope>NUCLEOTIDE SEQUENCE</scope>
</reference>